<evidence type="ECO:0000313" key="2">
    <source>
        <dbReference type="Proteomes" id="UP000192582"/>
    </source>
</evidence>
<evidence type="ECO:0000313" key="1">
    <source>
        <dbReference type="EMBL" id="SMB93002.1"/>
    </source>
</evidence>
<sequence>MGFWRADESGVTERGGKNMDVDAKQVARGLGWFSLGLGALELAAPGKLTEFLGVRQERTVVRAYGLREVLAGMGLLMQPTRLGTWMWSRVAGDVLDLATLGMAKPGEPNGRKRTADTLAFLTATTVLDVLVARALTMEKVEPPTLAGRLLGKGKRK</sequence>
<protein>
    <submittedName>
        <fullName evidence="1">Uncharacterized protein</fullName>
    </submittedName>
</protein>
<name>A0A1W1VI20_9DEIO</name>
<dbReference type="Proteomes" id="UP000192582">
    <property type="component" value="Unassembled WGS sequence"/>
</dbReference>
<dbReference type="AlphaFoldDB" id="A0A1W1VI20"/>
<keyword evidence="2" id="KW-1185">Reference proteome</keyword>
<reference evidence="1 2" key="1">
    <citation type="submission" date="2017-04" db="EMBL/GenBank/DDBJ databases">
        <authorList>
            <person name="Afonso C.L."/>
            <person name="Miller P.J."/>
            <person name="Scott M.A."/>
            <person name="Spackman E."/>
            <person name="Goraichik I."/>
            <person name="Dimitrov K.M."/>
            <person name="Suarez D.L."/>
            <person name="Swayne D.E."/>
        </authorList>
    </citation>
    <scope>NUCLEOTIDE SEQUENCE [LARGE SCALE GENOMIC DNA]</scope>
    <source>
        <strain evidence="1 2">KR-140</strain>
    </source>
</reference>
<dbReference type="STRING" id="695939.SAMN00790413_01800"/>
<gene>
    <name evidence="1" type="ORF">SAMN00790413_01800</name>
</gene>
<dbReference type="EMBL" id="FWWU01000009">
    <property type="protein sequence ID" value="SMB93002.1"/>
    <property type="molecule type" value="Genomic_DNA"/>
</dbReference>
<accession>A0A1W1VI20</accession>
<organism evidence="1 2">
    <name type="scientific">Deinococcus hopiensis KR-140</name>
    <dbReference type="NCBI Taxonomy" id="695939"/>
    <lineage>
        <taxon>Bacteria</taxon>
        <taxon>Thermotogati</taxon>
        <taxon>Deinococcota</taxon>
        <taxon>Deinococci</taxon>
        <taxon>Deinococcales</taxon>
        <taxon>Deinococcaceae</taxon>
        <taxon>Deinococcus</taxon>
    </lineage>
</organism>
<proteinExistence type="predicted"/>